<keyword evidence="13" id="KW-1185">Reference proteome</keyword>
<dbReference type="RefSeq" id="WP_258331924.1">
    <property type="nucleotide sequence ID" value="NZ_JAPTGG010000008.1"/>
</dbReference>
<evidence type="ECO:0000256" key="7">
    <source>
        <dbReference type="ARBA" id="ARBA00023065"/>
    </source>
</evidence>
<dbReference type="EMBL" id="JAPTGG010000008">
    <property type="protein sequence ID" value="MCZ0865784.1"/>
    <property type="molecule type" value="Genomic_DNA"/>
</dbReference>
<feature type="transmembrane region" description="Helical" evidence="9">
    <location>
        <begin position="110"/>
        <end position="131"/>
    </location>
</feature>
<sequence length="527" mass="57656">MEFIWILIAFACGLSTKLIGLPPLVGYLIAGFILNAMGIQPNDSLTSLANMGITLMLFTIGLKIHLQDLFKREVWIGSISHMSLWTALATGIILFIGLLSAPYFTELEPGAAALLAFAFSFSSTVCAIKLLEESGEIKTRHGKLAMGVLVMQDIIAVIFLAVSAGKVPSEYAVGLIALVFVRPIINRLLNNIGHSELLPLTGFCIALGGYQLFEALQLKGDLGALLFGMLLSHHAAASELNKSLMNFRDLFLIGFFLSIGFIALPDLEMISIAALICLLLVLKFLLFFAVFIKLKLRARTAYLTALALSNFSEFGLIVVALGANANWISKEWLVILALSTSFSFVITSILYRGAHRFYGKHKTLIKRLESKTPLASDRYIQPKDAEILVIGLGRVGKGAYQALHSRLGDKVWGMDADQSRIRGLKKKGMHVFAGDGEDADLWEKLDISKIKLILLSLPTIEDSANVTQQLNAVKYKGKIAAIARYEDEQKKLLSQGIDKVFNFFTEAGSGFADESLALLDNKPQPPN</sequence>
<dbReference type="Proteomes" id="UP001069090">
    <property type="component" value="Unassembled WGS sequence"/>
</dbReference>
<gene>
    <name evidence="12" type="ORF">O0V09_11255</name>
</gene>
<dbReference type="InterPro" id="IPR006153">
    <property type="entry name" value="Cation/H_exchanger_TM"/>
</dbReference>
<feature type="domain" description="RCK N-terminal" evidence="11">
    <location>
        <begin position="387"/>
        <end position="502"/>
    </location>
</feature>
<evidence type="ECO:0000256" key="8">
    <source>
        <dbReference type="ARBA" id="ARBA00023136"/>
    </source>
</evidence>
<keyword evidence="6 9" id="KW-1133">Transmembrane helix</keyword>
<dbReference type="Gene3D" id="1.20.1530.20">
    <property type="match status" value="1"/>
</dbReference>
<evidence type="ECO:0000256" key="4">
    <source>
        <dbReference type="ARBA" id="ARBA00022449"/>
    </source>
</evidence>
<protein>
    <submittedName>
        <fullName evidence="12">Cation:proton antiporter</fullName>
    </submittedName>
</protein>
<feature type="transmembrane region" description="Helical" evidence="9">
    <location>
        <begin position="168"/>
        <end position="185"/>
    </location>
</feature>
<keyword evidence="8 9" id="KW-0472">Membrane</keyword>
<evidence type="ECO:0000256" key="9">
    <source>
        <dbReference type="SAM" id="Phobius"/>
    </source>
</evidence>
<organism evidence="12 13">
    <name type="scientific">Dasania phycosphaerae</name>
    <dbReference type="NCBI Taxonomy" id="2950436"/>
    <lineage>
        <taxon>Bacteria</taxon>
        <taxon>Pseudomonadati</taxon>
        <taxon>Pseudomonadota</taxon>
        <taxon>Gammaproteobacteria</taxon>
        <taxon>Cellvibrionales</taxon>
        <taxon>Spongiibacteraceae</taxon>
        <taxon>Dasania</taxon>
    </lineage>
</organism>
<evidence type="ECO:0000256" key="2">
    <source>
        <dbReference type="ARBA" id="ARBA00005551"/>
    </source>
</evidence>
<dbReference type="PANTHER" id="PTHR42751">
    <property type="entry name" value="SODIUM/HYDROGEN EXCHANGER FAMILY/TRKA DOMAIN PROTEIN"/>
    <property type="match status" value="1"/>
</dbReference>
<name>A0A9J6RNM7_9GAMM</name>
<feature type="transmembrane region" description="Helical" evidence="9">
    <location>
        <begin position="332"/>
        <end position="351"/>
    </location>
</feature>
<keyword evidence="5 9" id="KW-0812">Transmembrane</keyword>
<feature type="transmembrane region" description="Helical" evidence="9">
    <location>
        <begin position="301"/>
        <end position="320"/>
    </location>
</feature>
<evidence type="ECO:0000313" key="12">
    <source>
        <dbReference type="EMBL" id="MCZ0865784.1"/>
    </source>
</evidence>
<keyword evidence="4" id="KW-0050">Antiport</keyword>
<evidence type="ECO:0000313" key="13">
    <source>
        <dbReference type="Proteomes" id="UP001069090"/>
    </source>
</evidence>
<dbReference type="InterPro" id="IPR038770">
    <property type="entry name" value="Na+/solute_symporter_sf"/>
</dbReference>
<dbReference type="SUPFAM" id="SSF51735">
    <property type="entry name" value="NAD(P)-binding Rossmann-fold domains"/>
    <property type="match status" value="1"/>
</dbReference>
<comment type="similarity">
    <text evidence="2">Belongs to the monovalent cation:proton antiporter 2 (CPA2) transporter (TC 2.A.37) family.</text>
</comment>
<dbReference type="Pfam" id="PF02254">
    <property type="entry name" value="TrkA_N"/>
    <property type="match status" value="1"/>
</dbReference>
<dbReference type="Gene3D" id="3.40.50.720">
    <property type="entry name" value="NAD(P)-binding Rossmann-like Domain"/>
    <property type="match status" value="1"/>
</dbReference>
<evidence type="ECO:0000256" key="3">
    <source>
        <dbReference type="ARBA" id="ARBA00022448"/>
    </source>
</evidence>
<evidence type="ECO:0000256" key="1">
    <source>
        <dbReference type="ARBA" id="ARBA00004141"/>
    </source>
</evidence>
<dbReference type="InterPro" id="IPR036291">
    <property type="entry name" value="NAD(P)-bd_dom_sf"/>
</dbReference>
<evidence type="ECO:0000256" key="6">
    <source>
        <dbReference type="ARBA" id="ARBA00022989"/>
    </source>
</evidence>
<dbReference type="PANTHER" id="PTHR42751:SF1">
    <property type="entry name" value="CATION_PROTON ANTIPORTER YBAL-RELATED"/>
    <property type="match status" value="1"/>
</dbReference>
<dbReference type="GO" id="GO:0015297">
    <property type="term" value="F:antiporter activity"/>
    <property type="evidence" value="ECO:0007669"/>
    <property type="project" value="UniProtKB-KW"/>
</dbReference>
<dbReference type="Pfam" id="PF00999">
    <property type="entry name" value="Na_H_Exchanger"/>
    <property type="match status" value="1"/>
</dbReference>
<keyword evidence="7" id="KW-0406">Ion transport</keyword>
<feature type="transmembrane region" description="Helical" evidence="9">
    <location>
        <begin position="143"/>
        <end position="162"/>
    </location>
</feature>
<reference evidence="12 13" key="1">
    <citation type="submission" date="2022-12" db="EMBL/GenBank/DDBJ databases">
        <title>Dasania phycosphaerae sp. nov., isolated from particulate material of the south coast of Korea.</title>
        <authorList>
            <person name="Jiang Y."/>
        </authorList>
    </citation>
    <scope>NUCLEOTIDE SEQUENCE [LARGE SCALE GENOMIC DNA]</scope>
    <source>
        <strain evidence="12 13">GY-19</strain>
    </source>
</reference>
<dbReference type="InterPro" id="IPR003148">
    <property type="entry name" value="RCK_N"/>
</dbReference>
<feature type="transmembrane region" description="Helical" evidence="9">
    <location>
        <begin position="270"/>
        <end position="294"/>
    </location>
</feature>
<proteinExistence type="inferred from homology"/>
<dbReference type="AlphaFoldDB" id="A0A9J6RNM7"/>
<evidence type="ECO:0000256" key="5">
    <source>
        <dbReference type="ARBA" id="ARBA00022692"/>
    </source>
</evidence>
<feature type="transmembrane region" description="Helical" evidence="9">
    <location>
        <begin position="44"/>
        <end position="62"/>
    </location>
</feature>
<keyword evidence="3" id="KW-0813">Transport</keyword>
<dbReference type="GO" id="GO:0016020">
    <property type="term" value="C:membrane"/>
    <property type="evidence" value="ECO:0007669"/>
    <property type="project" value="UniProtKB-SubCell"/>
</dbReference>
<feature type="transmembrane region" description="Helical" evidence="9">
    <location>
        <begin position="83"/>
        <end position="104"/>
    </location>
</feature>
<feature type="transmembrane region" description="Helical" evidence="9">
    <location>
        <begin position="247"/>
        <end position="264"/>
    </location>
</feature>
<accession>A0A9J6RNM7</accession>
<feature type="domain" description="Cation/H+ exchanger transmembrane" evidence="10">
    <location>
        <begin position="6"/>
        <end position="349"/>
    </location>
</feature>
<evidence type="ECO:0000259" key="11">
    <source>
        <dbReference type="Pfam" id="PF02254"/>
    </source>
</evidence>
<dbReference type="GO" id="GO:0006813">
    <property type="term" value="P:potassium ion transport"/>
    <property type="evidence" value="ECO:0007669"/>
    <property type="project" value="InterPro"/>
</dbReference>
<dbReference type="GO" id="GO:1902600">
    <property type="term" value="P:proton transmembrane transport"/>
    <property type="evidence" value="ECO:0007669"/>
    <property type="project" value="InterPro"/>
</dbReference>
<comment type="subcellular location">
    <subcellularLocation>
        <location evidence="1">Membrane</location>
        <topology evidence="1">Multi-pass membrane protein</topology>
    </subcellularLocation>
</comment>
<comment type="caution">
    <text evidence="12">The sequence shown here is derived from an EMBL/GenBank/DDBJ whole genome shotgun (WGS) entry which is preliminary data.</text>
</comment>
<evidence type="ECO:0000259" key="10">
    <source>
        <dbReference type="Pfam" id="PF00999"/>
    </source>
</evidence>